<sequence length="327" mass="37258">MTYRQTAWVTLNGITFERSAAIAIRRFDVDKYQRVMARLVQLRFWILQEPRNASSPEMVVVEKVQIDELRVWYARGEVDMTVLRIELTTPCGRPNTVHLLYRAEVPSRPVGPGDVILYGDDILLTRTAMDLPRILTRSRPVACQLILRDGRLQLALDTRLDGALSWEAGWTVPQWPNEKNALMLEARLLIDLRLQRDAGIRGAFRIWHRGALPRTQAVGPIPAQDILPELLSAPRPQPKGDVAGPEAPRLQDLTYRLDAETRRQIAQKRTMMQAMELLSKGRSDGWALCLDALRSSGKDVGYDLSLEVALRQRTLRRRWQGKVDIKG</sequence>
<dbReference type="Proteomes" id="UP000198994">
    <property type="component" value="Unassembled WGS sequence"/>
</dbReference>
<accession>A0A1G7MUG3</accession>
<proteinExistence type="predicted"/>
<gene>
    <name evidence="1" type="ORF">SAMN04488105_14213</name>
</gene>
<protein>
    <submittedName>
        <fullName evidence="1">Uncharacterized protein</fullName>
    </submittedName>
</protein>
<reference evidence="2" key="1">
    <citation type="submission" date="2016-10" db="EMBL/GenBank/DDBJ databases">
        <authorList>
            <person name="Varghese N."/>
            <person name="Submissions S."/>
        </authorList>
    </citation>
    <scope>NUCLEOTIDE SEQUENCE [LARGE SCALE GENOMIC DNA]</scope>
    <source>
        <strain evidence="2">DSM 10146</strain>
    </source>
</reference>
<evidence type="ECO:0000313" key="2">
    <source>
        <dbReference type="Proteomes" id="UP000198994"/>
    </source>
</evidence>
<keyword evidence="2" id="KW-1185">Reference proteome</keyword>
<organism evidence="1 2">
    <name type="scientific">Salipiger thiooxidans</name>
    <dbReference type="NCBI Taxonomy" id="282683"/>
    <lineage>
        <taxon>Bacteria</taxon>
        <taxon>Pseudomonadati</taxon>
        <taxon>Pseudomonadota</taxon>
        <taxon>Alphaproteobacteria</taxon>
        <taxon>Rhodobacterales</taxon>
        <taxon>Roseobacteraceae</taxon>
        <taxon>Salipiger</taxon>
    </lineage>
</organism>
<dbReference type="EMBL" id="FNAV01000042">
    <property type="protein sequence ID" value="SDF65455.1"/>
    <property type="molecule type" value="Genomic_DNA"/>
</dbReference>
<dbReference type="RefSeq" id="WP_242661891.1">
    <property type="nucleotide sequence ID" value="NZ_FNAV01000042.1"/>
</dbReference>
<evidence type="ECO:0000313" key="1">
    <source>
        <dbReference type="EMBL" id="SDF65455.1"/>
    </source>
</evidence>
<name>A0A1G7MUG3_9RHOB</name>
<dbReference type="AlphaFoldDB" id="A0A1G7MUG3"/>